<keyword evidence="1" id="KW-0805">Transcription regulation</keyword>
<dbReference type="Proteomes" id="UP000756530">
    <property type="component" value="Unassembled WGS sequence"/>
</dbReference>
<dbReference type="InterPro" id="IPR001647">
    <property type="entry name" value="HTH_TetR"/>
</dbReference>
<evidence type="ECO:0000256" key="3">
    <source>
        <dbReference type="ARBA" id="ARBA00023163"/>
    </source>
</evidence>
<accession>A0ABS6T1G1</accession>
<keyword evidence="3" id="KW-0804">Transcription</keyword>
<dbReference type="RefSeq" id="WP_218392228.1">
    <property type="nucleotide sequence ID" value="NZ_JAHUZE010000002.1"/>
</dbReference>
<evidence type="ECO:0000313" key="6">
    <source>
        <dbReference type="EMBL" id="MBV7379075.1"/>
    </source>
</evidence>
<protein>
    <submittedName>
        <fullName evidence="6">TetR/AcrR family transcriptional regulator</fullName>
    </submittedName>
</protein>
<feature type="domain" description="HTH tetR-type" evidence="5">
    <location>
        <begin position="9"/>
        <end position="69"/>
    </location>
</feature>
<dbReference type="PANTHER" id="PTHR47506">
    <property type="entry name" value="TRANSCRIPTIONAL REGULATORY PROTEIN"/>
    <property type="match status" value="1"/>
</dbReference>
<dbReference type="PANTHER" id="PTHR47506:SF1">
    <property type="entry name" value="HTH-TYPE TRANSCRIPTIONAL REGULATOR YJDC"/>
    <property type="match status" value="1"/>
</dbReference>
<dbReference type="PROSITE" id="PS50977">
    <property type="entry name" value="HTH_TETR_2"/>
    <property type="match status" value="1"/>
</dbReference>
<evidence type="ECO:0000256" key="1">
    <source>
        <dbReference type="ARBA" id="ARBA00023015"/>
    </source>
</evidence>
<organism evidence="6 7">
    <name type="scientific">Maritimibacter dapengensis</name>
    <dbReference type="NCBI Taxonomy" id="2836868"/>
    <lineage>
        <taxon>Bacteria</taxon>
        <taxon>Pseudomonadati</taxon>
        <taxon>Pseudomonadota</taxon>
        <taxon>Alphaproteobacteria</taxon>
        <taxon>Rhodobacterales</taxon>
        <taxon>Roseobacteraceae</taxon>
        <taxon>Maritimibacter</taxon>
    </lineage>
</organism>
<proteinExistence type="predicted"/>
<keyword evidence="2 4" id="KW-0238">DNA-binding</keyword>
<name>A0ABS6T1G1_9RHOB</name>
<gene>
    <name evidence="6" type="ORF">KJP28_09050</name>
</gene>
<evidence type="ECO:0000256" key="4">
    <source>
        <dbReference type="PROSITE-ProRule" id="PRU00335"/>
    </source>
</evidence>
<feature type="DNA-binding region" description="H-T-H motif" evidence="4">
    <location>
        <begin position="32"/>
        <end position="51"/>
    </location>
</feature>
<reference evidence="6 7" key="1">
    <citation type="submission" date="2021-05" db="EMBL/GenBank/DDBJ databases">
        <title>Culturable bacteria isolated from Daya Bay.</title>
        <authorList>
            <person name="Zheng W."/>
            <person name="Yu S."/>
            <person name="Huang Y."/>
        </authorList>
    </citation>
    <scope>NUCLEOTIDE SEQUENCE [LARGE SCALE GENOMIC DNA]</scope>
    <source>
        <strain evidence="6 7">DP4N28-5</strain>
    </source>
</reference>
<evidence type="ECO:0000313" key="7">
    <source>
        <dbReference type="Proteomes" id="UP000756530"/>
    </source>
</evidence>
<keyword evidence="7" id="KW-1185">Reference proteome</keyword>
<sequence length="197" mass="20896">MNEITKDTQDKSARIIGSAFEAFRLYGVKRVSMADIAQGAGMSRAALYLHFRNKEDIFASLVANYFAQAAEVMEAELAAASTPTEALRAAFRAKVAPPYDQLLESPHGPELLDAKANVNAETIAAGNARLVSVFARWVATGRADGTLSVSTIGDGDEETARVILAAVHGVIEGARSYAGLLDDLDRLALLMGRALAA</sequence>
<comment type="caution">
    <text evidence="6">The sequence shown here is derived from an EMBL/GenBank/DDBJ whole genome shotgun (WGS) entry which is preliminary data.</text>
</comment>
<evidence type="ECO:0000256" key="2">
    <source>
        <dbReference type="ARBA" id="ARBA00023125"/>
    </source>
</evidence>
<dbReference type="EMBL" id="JAHUZE010000002">
    <property type="protein sequence ID" value="MBV7379075.1"/>
    <property type="molecule type" value="Genomic_DNA"/>
</dbReference>
<evidence type="ECO:0000259" key="5">
    <source>
        <dbReference type="PROSITE" id="PS50977"/>
    </source>
</evidence>
<dbReference type="Pfam" id="PF00440">
    <property type="entry name" value="TetR_N"/>
    <property type="match status" value="1"/>
</dbReference>